<reference evidence="17" key="1">
    <citation type="journal article" date="2023" name="G3 (Bethesda)">
        <title>A reference genome for the long-term kleptoplast-retaining sea slug Elysia crispata morphotype clarki.</title>
        <authorList>
            <person name="Eastman K.E."/>
            <person name="Pendleton A.L."/>
            <person name="Shaikh M.A."/>
            <person name="Suttiyut T."/>
            <person name="Ogas R."/>
            <person name="Tomko P."/>
            <person name="Gavelis G."/>
            <person name="Widhalm J.R."/>
            <person name="Wisecaver J.H."/>
        </authorList>
    </citation>
    <scope>NUCLEOTIDE SEQUENCE</scope>
    <source>
        <strain evidence="17">ECLA1</strain>
    </source>
</reference>
<dbReference type="PROSITE" id="PS51787">
    <property type="entry name" value="LON_N"/>
    <property type="match status" value="1"/>
</dbReference>
<dbReference type="InterPro" id="IPR003593">
    <property type="entry name" value="AAA+_ATPase"/>
</dbReference>
<evidence type="ECO:0000256" key="6">
    <source>
        <dbReference type="ARBA" id="ARBA00022840"/>
    </source>
</evidence>
<dbReference type="GO" id="GO:0007005">
    <property type="term" value="P:mitochondrion organization"/>
    <property type="evidence" value="ECO:0007669"/>
    <property type="project" value="TreeGrafter"/>
</dbReference>
<evidence type="ECO:0000313" key="18">
    <source>
        <dbReference type="Proteomes" id="UP001283361"/>
    </source>
</evidence>
<name>A0AAE0Z7N4_9GAST</name>
<dbReference type="Gene3D" id="2.30.130.40">
    <property type="entry name" value="LON domain-like"/>
    <property type="match status" value="1"/>
</dbReference>
<evidence type="ECO:0000256" key="12">
    <source>
        <dbReference type="PROSITE-ProRule" id="PRU01122"/>
    </source>
</evidence>
<dbReference type="GO" id="GO:0016887">
    <property type="term" value="F:ATP hydrolysis activity"/>
    <property type="evidence" value="ECO:0007669"/>
    <property type="project" value="UniProtKB-UniRule"/>
</dbReference>
<dbReference type="FunFam" id="3.40.50.300:FF:000021">
    <property type="entry name" value="Lon protease homolog"/>
    <property type="match status" value="1"/>
</dbReference>
<feature type="binding site" evidence="11">
    <location>
        <begin position="581"/>
        <end position="588"/>
    </location>
    <ligand>
        <name>ATP</name>
        <dbReference type="ChEBI" id="CHEBI:30616"/>
    </ligand>
</feature>
<dbReference type="FunFam" id="1.10.8.60:FF:000043">
    <property type="entry name" value="Lon protease homolog, mitochondrial"/>
    <property type="match status" value="1"/>
</dbReference>
<dbReference type="Gene3D" id="1.20.58.1480">
    <property type="match status" value="1"/>
</dbReference>
<comment type="caution">
    <text evidence="17">The sequence shown here is derived from an EMBL/GenBank/DDBJ whole genome shotgun (WGS) entry which is preliminary data.</text>
</comment>
<evidence type="ECO:0000259" key="16">
    <source>
        <dbReference type="PROSITE" id="PS51787"/>
    </source>
</evidence>
<dbReference type="InterPro" id="IPR014721">
    <property type="entry name" value="Ribsml_uS5_D2-typ_fold_subgr"/>
</dbReference>
<dbReference type="PRINTS" id="PR00830">
    <property type="entry name" value="ENDOLAPTASE"/>
</dbReference>
<evidence type="ECO:0000259" key="15">
    <source>
        <dbReference type="PROSITE" id="PS51786"/>
    </source>
</evidence>
<dbReference type="Pfam" id="PF22667">
    <property type="entry name" value="Lon_lid"/>
    <property type="match status" value="1"/>
</dbReference>
<dbReference type="InterPro" id="IPR008269">
    <property type="entry name" value="Lon_proteolytic"/>
</dbReference>
<dbReference type="InterPro" id="IPR046336">
    <property type="entry name" value="Lon_prtase_N_sf"/>
</dbReference>
<dbReference type="AlphaFoldDB" id="A0AAE0Z7N4"/>
<dbReference type="PANTHER" id="PTHR43718:SF2">
    <property type="entry name" value="LON PROTEASE HOMOLOG, MITOCHONDRIAL"/>
    <property type="match status" value="1"/>
</dbReference>
<evidence type="ECO:0000313" key="17">
    <source>
        <dbReference type="EMBL" id="KAK3764272.1"/>
    </source>
</evidence>
<feature type="region of interest" description="Disordered" evidence="14">
    <location>
        <begin position="95"/>
        <end position="130"/>
    </location>
</feature>
<evidence type="ECO:0000256" key="14">
    <source>
        <dbReference type="SAM" id="MobiDB-lite"/>
    </source>
</evidence>
<comment type="similarity">
    <text evidence="11 12 13">Belongs to the peptidase S16 family.</text>
</comment>
<comment type="subunit">
    <text evidence="11">Homohexamer or homoheptamer. Organized in a ring with a central cavity.</text>
</comment>
<dbReference type="GO" id="GO:0070407">
    <property type="term" value="P:oxidation-dependent protein catabolic process"/>
    <property type="evidence" value="ECO:0007669"/>
    <property type="project" value="UniProtKB-UniRule"/>
</dbReference>
<dbReference type="SMART" id="SM00382">
    <property type="entry name" value="AAA"/>
    <property type="match status" value="1"/>
</dbReference>
<evidence type="ECO:0000256" key="1">
    <source>
        <dbReference type="ARBA" id="ARBA00004305"/>
    </source>
</evidence>
<dbReference type="InterPro" id="IPR027417">
    <property type="entry name" value="P-loop_NTPase"/>
</dbReference>
<dbReference type="Gene3D" id="3.40.50.300">
    <property type="entry name" value="P-loop containing nucleotide triphosphate hydrolases"/>
    <property type="match status" value="1"/>
</dbReference>
<dbReference type="GO" id="GO:0003697">
    <property type="term" value="F:single-stranded DNA binding"/>
    <property type="evidence" value="ECO:0007669"/>
    <property type="project" value="TreeGrafter"/>
</dbReference>
<evidence type="ECO:0000256" key="3">
    <source>
        <dbReference type="ARBA" id="ARBA00022741"/>
    </source>
</evidence>
<evidence type="ECO:0000256" key="7">
    <source>
        <dbReference type="ARBA" id="ARBA00022946"/>
    </source>
</evidence>
<dbReference type="InterPro" id="IPR003111">
    <property type="entry name" value="Lon_prtase_N"/>
</dbReference>
<dbReference type="PANTHER" id="PTHR43718">
    <property type="entry name" value="LON PROTEASE"/>
    <property type="match status" value="1"/>
</dbReference>
<dbReference type="SUPFAM" id="SSF54211">
    <property type="entry name" value="Ribosomal protein S5 domain 2-like"/>
    <property type="match status" value="1"/>
</dbReference>
<gene>
    <name evidence="17" type="ORF">RRG08_033354</name>
</gene>
<dbReference type="Pfam" id="PF00004">
    <property type="entry name" value="AAA"/>
    <property type="match status" value="1"/>
</dbReference>
<organism evidence="17 18">
    <name type="scientific">Elysia crispata</name>
    <name type="common">lettuce slug</name>
    <dbReference type="NCBI Taxonomy" id="231223"/>
    <lineage>
        <taxon>Eukaryota</taxon>
        <taxon>Metazoa</taxon>
        <taxon>Spiralia</taxon>
        <taxon>Lophotrochozoa</taxon>
        <taxon>Mollusca</taxon>
        <taxon>Gastropoda</taxon>
        <taxon>Heterobranchia</taxon>
        <taxon>Euthyneura</taxon>
        <taxon>Panpulmonata</taxon>
        <taxon>Sacoglossa</taxon>
        <taxon>Placobranchoidea</taxon>
        <taxon>Plakobranchidae</taxon>
        <taxon>Elysia</taxon>
    </lineage>
</organism>
<keyword evidence="4 11" id="KW-0378">Hydrolase</keyword>
<dbReference type="InterPro" id="IPR003959">
    <property type="entry name" value="ATPase_AAA_core"/>
</dbReference>
<comment type="catalytic activity">
    <reaction evidence="10 11">
        <text>Hydrolysis of proteins in presence of ATP.</text>
        <dbReference type="EC" id="3.4.21.53"/>
    </reaction>
</comment>
<feature type="compositionally biased region" description="Basic residues" evidence="14">
    <location>
        <begin position="261"/>
        <end position="271"/>
    </location>
</feature>
<keyword evidence="5 11" id="KW-0720">Serine protease</keyword>
<feature type="domain" description="Lon N-terminal" evidence="16">
    <location>
        <begin position="151"/>
        <end position="428"/>
    </location>
</feature>
<dbReference type="InterPro" id="IPR054594">
    <property type="entry name" value="Lon_lid"/>
</dbReference>
<dbReference type="InterPro" id="IPR015947">
    <property type="entry name" value="PUA-like_sf"/>
</dbReference>
<keyword evidence="6 11" id="KW-0067">ATP-binding</keyword>
<dbReference type="EMBL" id="JAWDGP010004454">
    <property type="protein sequence ID" value="KAK3764272.1"/>
    <property type="molecule type" value="Genomic_DNA"/>
</dbReference>
<dbReference type="PROSITE" id="PS01046">
    <property type="entry name" value="LON_SER"/>
    <property type="match status" value="1"/>
</dbReference>
<evidence type="ECO:0000256" key="10">
    <source>
        <dbReference type="ARBA" id="ARBA00050665"/>
    </source>
</evidence>
<keyword evidence="18" id="KW-1185">Reference proteome</keyword>
<evidence type="ECO:0000256" key="11">
    <source>
        <dbReference type="HAMAP-Rule" id="MF_03120"/>
    </source>
</evidence>
<dbReference type="CDD" id="cd19500">
    <property type="entry name" value="RecA-like_Lon"/>
    <property type="match status" value="1"/>
</dbReference>
<dbReference type="NCBIfam" id="TIGR00763">
    <property type="entry name" value="lon"/>
    <property type="match status" value="1"/>
</dbReference>
<dbReference type="InterPro" id="IPR020568">
    <property type="entry name" value="Ribosomal_Su5_D2-typ_SF"/>
</dbReference>
<dbReference type="GO" id="GO:0043565">
    <property type="term" value="F:sequence-specific DNA binding"/>
    <property type="evidence" value="ECO:0007669"/>
    <property type="project" value="UniProtKB-UniRule"/>
</dbReference>
<protein>
    <recommendedName>
        <fullName evidence="11">Lon protease homolog, mitochondrial</fullName>
        <ecNumber evidence="11">3.4.21.53</ecNumber>
    </recommendedName>
</protein>
<accession>A0AAE0Z7N4</accession>
<dbReference type="HAMAP" id="MF_03120">
    <property type="entry name" value="lonm_euk"/>
    <property type="match status" value="1"/>
</dbReference>
<dbReference type="GO" id="GO:0005524">
    <property type="term" value="F:ATP binding"/>
    <property type="evidence" value="ECO:0007669"/>
    <property type="project" value="UniProtKB-UniRule"/>
</dbReference>
<dbReference type="GO" id="GO:0051131">
    <property type="term" value="P:chaperone-mediated protein complex assembly"/>
    <property type="evidence" value="ECO:0007669"/>
    <property type="project" value="UniProtKB-UniRule"/>
</dbReference>
<keyword evidence="2 11" id="KW-0645">Protease</keyword>
<dbReference type="GO" id="GO:0034599">
    <property type="term" value="P:cellular response to oxidative stress"/>
    <property type="evidence" value="ECO:0007669"/>
    <property type="project" value="UniProtKB-UniRule"/>
</dbReference>
<comment type="function">
    <text evidence="11">ATP-dependent serine protease that mediates the selective degradation of misfolded, unassembled or oxidatively damaged polypeptides as well as certain short-lived regulatory proteins in the mitochondrial matrix. May also have a chaperone function in the assembly of inner membrane protein complexes. Participates in the regulation of mitochondrial gene expression and in the maintenance of the integrity of the mitochondrial genome. Binds to mitochondrial DNA in a site-specific manner.</text>
</comment>
<dbReference type="GO" id="GO:0006515">
    <property type="term" value="P:protein quality control for misfolded or incompletely synthesized proteins"/>
    <property type="evidence" value="ECO:0007669"/>
    <property type="project" value="UniProtKB-UniRule"/>
</dbReference>
<feature type="active site" evidence="11 12">
    <location>
        <position position="961"/>
    </location>
</feature>
<evidence type="ECO:0000256" key="9">
    <source>
        <dbReference type="ARBA" id="ARBA00023128"/>
    </source>
</evidence>
<dbReference type="Gene3D" id="3.30.230.10">
    <property type="match status" value="1"/>
</dbReference>
<dbReference type="InterPro" id="IPR027503">
    <property type="entry name" value="Lonm_euk"/>
</dbReference>
<keyword evidence="3 11" id="KW-0547">Nucleotide-binding</keyword>
<dbReference type="GO" id="GO:0004252">
    <property type="term" value="F:serine-type endopeptidase activity"/>
    <property type="evidence" value="ECO:0007669"/>
    <property type="project" value="UniProtKB-UniRule"/>
</dbReference>
<dbReference type="EC" id="3.4.21.53" evidence="11"/>
<dbReference type="Gene3D" id="1.10.8.60">
    <property type="match status" value="1"/>
</dbReference>
<dbReference type="InterPro" id="IPR027065">
    <property type="entry name" value="Lon_Prtase"/>
</dbReference>
<dbReference type="GO" id="GO:0005759">
    <property type="term" value="C:mitochondrial matrix"/>
    <property type="evidence" value="ECO:0007669"/>
    <property type="project" value="UniProtKB-SubCell"/>
</dbReference>
<dbReference type="Gene3D" id="1.20.5.5270">
    <property type="match status" value="1"/>
</dbReference>
<feature type="active site" evidence="11 12">
    <location>
        <position position="918"/>
    </location>
</feature>
<keyword evidence="9 11" id="KW-0496">Mitochondrion</keyword>
<dbReference type="InterPro" id="IPR008268">
    <property type="entry name" value="Peptidase_S16_AS"/>
</dbReference>
<evidence type="ECO:0000256" key="8">
    <source>
        <dbReference type="ARBA" id="ARBA00023125"/>
    </source>
</evidence>
<feature type="compositionally biased region" description="Low complexity" evidence="14">
    <location>
        <begin position="290"/>
        <end position="319"/>
    </location>
</feature>
<dbReference type="FunFam" id="1.20.5.5270:FF:000001">
    <property type="entry name" value="Lon protease homolog, mitochondrial"/>
    <property type="match status" value="1"/>
</dbReference>
<evidence type="ECO:0000256" key="13">
    <source>
        <dbReference type="RuleBase" id="RU000591"/>
    </source>
</evidence>
<dbReference type="GO" id="GO:0004176">
    <property type="term" value="F:ATP-dependent peptidase activity"/>
    <property type="evidence" value="ECO:0007669"/>
    <property type="project" value="UniProtKB-UniRule"/>
</dbReference>
<keyword evidence="7" id="KW-0809">Transit peptide</keyword>
<keyword evidence="8 11" id="KW-0238">DNA-binding</keyword>
<feature type="domain" description="Lon proteolytic" evidence="15">
    <location>
        <begin position="817"/>
        <end position="1012"/>
    </location>
</feature>
<dbReference type="FunFam" id="3.30.230.10:FF:000015">
    <property type="entry name" value="Lon protease homolog, mitochondrial"/>
    <property type="match status" value="1"/>
</dbReference>
<dbReference type="Pfam" id="PF02190">
    <property type="entry name" value="LON_substr_bdg"/>
    <property type="match status" value="1"/>
</dbReference>
<dbReference type="Proteomes" id="UP001283361">
    <property type="component" value="Unassembled WGS sequence"/>
</dbReference>
<feature type="region of interest" description="Disordered" evidence="14">
    <location>
        <begin position="259"/>
        <end position="328"/>
    </location>
</feature>
<proteinExistence type="inferred from homology"/>
<dbReference type="FunFam" id="1.20.58.1480:FF:000002">
    <property type="entry name" value="Lon protease homolog, mitochondrial"/>
    <property type="match status" value="1"/>
</dbReference>
<evidence type="ECO:0000256" key="2">
    <source>
        <dbReference type="ARBA" id="ARBA00022670"/>
    </source>
</evidence>
<dbReference type="SUPFAM" id="SSF88697">
    <property type="entry name" value="PUA domain-like"/>
    <property type="match status" value="1"/>
</dbReference>
<feature type="compositionally biased region" description="Polar residues" evidence="14">
    <location>
        <begin position="95"/>
        <end position="107"/>
    </location>
</feature>
<dbReference type="Pfam" id="PF05362">
    <property type="entry name" value="Lon_C"/>
    <property type="match status" value="1"/>
</dbReference>
<dbReference type="SMART" id="SM00464">
    <property type="entry name" value="LON"/>
    <property type="match status" value="1"/>
</dbReference>
<evidence type="ECO:0000256" key="5">
    <source>
        <dbReference type="ARBA" id="ARBA00022825"/>
    </source>
</evidence>
<dbReference type="InterPro" id="IPR004815">
    <property type="entry name" value="Lon_bac/euk-typ"/>
</dbReference>
<dbReference type="PROSITE" id="PS51786">
    <property type="entry name" value="LON_PROTEOLYTIC"/>
    <property type="match status" value="1"/>
</dbReference>
<dbReference type="SUPFAM" id="SSF52540">
    <property type="entry name" value="P-loop containing nucleoside triphosphate hydrolases"/>
    <property type="match status" value="1"/>
</dbReference>
<evidence type="ECO:0000256" key="4">
    <source>
        <dbReference type="ARBA" id="ARBA00022801"/>
    </source>
</evidence>
<comment type="subcellular location">
    <subcellularLocation>
        <location evidence="1 11">Mitochondrion matrix</location>
    </subcellularLocation>
</comment>
<sequence>MATLGKSLQWTDTILAKSKASVFGSRFRLMFQSKAYSLDSQLIRQDACLQAHRHQSLLDKFQRFSKTLTLHHPLLCSGSTFHSRLYVTDFKHSSGRQFSTSSKFCQNKKSDDEDPKDESGQESEYGQEVSHNFSPVGALTTMSIPEFLPVVPVIAISRNPVFPRFVKMIEVTHPSLMDLLRRKIKFNMPYAGVFLKKDESNESDVIDRLDEVYSVGTFVHITEMHDLGDRLRMIVMAHRRIKITDMAVEDEVDLLPDPARDKKRKSRRRNGKKESEESEKNDEKSEDTNGSSGISFSLGSIFGSNKTSTSAESESNSPSSSPPSPSHVLMVKTENITHEPFESNDEIKALTSEVVKTIRDIIAMNPLYRENLAQIIQAGQRVIDNPVYISDLGAALTAGEPNELQEVLEETNISKRLMLALSLLKKEYELSKLQQRIGKEVEEKVKKQHREYILREQLKIIKKELGLEKDDKDAIEEKFRERLKDLVVPQHVKEVIDEELSKLSFLDNHSSEFNVTRNYLDWLTGLPWGKYSQETLELTKAQGILDEDHYGMDDVKKRILEFIAVSQLKGSTQGKILCFYGPPGVGKTSIAKSIARALNRKYFRFSVGGMTDVAEIKGHRRTYVGAMPGKMIQCLKKTKTENPLVLIDEVDKMGRGYQGDPSSALLELLDPEQNHNFLDHYLDVTVDLSKVLFICTANIIDTIPEPLRDRMEMIDVSGYVAEEKLNIAKQYLVPQSITASGVEADKMTISDEAMNTLIKQYCRESGVRNLQKQIEKIFRKAALKIVKEKVETIAIDTENLQEFVGKPLFTHDRMYDTTPPGVVTGLAWTAMGGSTLFIETVLKKPMKATPSDSSASAETSGSLELTGSLGNVMKESAQLAYTYAKAFTAQQYPDNSFMQTAHIHLHVPEGATPKDGPSAGCTIVTALLSLMLNMPVRQDFAMTGEVSLTGKVLPVGGIKEKCIAAKRVGVTCIVLPGENKKDYADLPTYITDGLDVHFVDHYEEVFKLAFPDL</sequence>